<proteinExistence type="predicted"/>
<sequence>MKRIIFIFFIAIGMLSLFSLSNLDKQSMSIEFNEFIDSRDNHSFQTVKIGNQTWFAENFAYLPYICPPDSANYGVWVYNYNGQSISDAKNTLEYREFGALYNWQSAKELAPDGWHLPTDEEWKELEKYLGIDEDDIKQKTWRGTNNEANLLKVSGYTGFNIVFGGWMTDYGKFNFKNQHANFWCDTEFDNERAYERLIGLTNGKIGWDKGNKGCGFSVRYVNDVEN</sequence>
<organism evidence="2 3">
    <name type="scientific">Marinigracilibium pacificum</name>
    <dbReference type="NCBI Taxonomy" id="2729599"/>
    <lineage>
        <taxon>Bacteria</taxon>
        <taxon>Pseudomonadati</taxon>
        <taxon>Bacteroidota</taxon>
        <taxon>Cytophagia</taxon>
        <taxon>Cytophagales</taxon>
        <taxon>Flammeovirgaceae</taxon>
        <taxon>Marinigracilibium</taxon>
    </lineage>
</organism>
<dbReference type="AlphaFoldDB" id="A0A848J8H5"/>
<dbReference type="Proteomes" id="UP000559010">
    <property type="component" value="Unassembled WGS sequence"/>
</dbReference>
<evidence type="ECO:0000313" key="2">
    <source>
        <dbReference type="EMBL" id="NMM50679.1"/>
    </source>
</evidence>
<dbReference type="Pfam" id="PF09603">
    <property type="entry name" value="Fib_succ_major"/>
    <property type="match status" value="1"/>
</dbReference>
<protein>
    <recommendedName>
        <fullName evidence="1">Fibrobacter succinogenes major paralogous domain-containing protein</fullName>
    </recommendedName>
</protein>
<dbReference type="EMBL" id="JABBNU010000015">
    <property type="protein sequence ID" value="NMM50679.1"/>
    <property type="molecule type" value="Genomic_DNA"/>
</dbReference>
<comment type="caution">
    <text evidence="2">The sequence shown here is derived from an EMBL/GenBank/DDBJ whole genome shotgun (WGS) entry which is preliminary data.</text>
</comment>
<evidence type="ECO:0000259" key="1">
    <source>
        <dbReference type="Pfam" id="PF09603"/>
    </source>
</evidence>
<accession>A0A848J8H5</accession>
<name>A0A848J8H5_9BACT</name>
<keyword evidence="3" id="KW-1185">Reference proteome</keyword>
<evidence type="ECO:0000313" key="3">
    <source>
        <dbReference type="Proteomes" id="UP000559010"/>
    </source>
</evidence>
<dbReference type="NCBIfam" id="TIGR02145">
    <property type="entry name" value="Fib_succ_major"/>
    <property type="match status" value="1"/>
</dbReference>
<dbReference type="RefSeq" id="WP_169685046.1">
    <property type="nucleotide sequence ID" value="NZ_JABBNU010000015.1"/>
</dbReference>
<reference evidence="2 3" key="1">
    <citation type="submission" date="2020-04" db="EMBL/GenBank/DDBJ databases">
        <title>Flammeovirgaceae bacterium KN852 isolated from deep sea.</title>
        <authorList>
            <person name="Zhang D.-C."/>
        </authorList>
    </citation>
    <scope>NUCLEOTIDE SEQUENCE [LARGE SCALE GENOMIC DNA]</scope>
    <source>
        <strain evidence="2 3">KN852</strain>
    </source>
</reference>
<gene>
    <name evidence="2" type="ORF">HH304_19875</name>
</gene>
<feature type="domain" description="Fibrobacter succinogenes major paralogous" evidence="1">
    <location>
        <begin position="47"/>
        <end position="221"/>
    </location>
</feature>
<dbReference type="InterPro" id="IPR011871">
    <property type="entry name" value="Fib_succ_major"/>
</dbReference>